<dbReference type="EMBL" id="QKWP01000256">
    <property type="protein sequence ID" value="RIB23537.1"/>
    <property type="molecule type" value="Genomic_DNA"/>
</dbReference>
<evidence type="ECO:0000313" key="1">
    <source>
        <dbReference type="EMBL" id="RIB23537.1"/>
    </source>
</evidence>
<dbReference type="Proteomes" id="UP000266673">
    <property type="component" value="Unassembled WGS sequence"/>
</dbReference>
<organism evidence="1 2">
    <name type="scientific">Gigaspora rosea</name>
    <dbReference type="NCBI Taxonomy" id="44941"/>
    <lineage>
        <taxon>Eukaryota</taxon>
        <taxon>Fungi</taxon>
        <taxon>Fungi incertae sedis</taxon>
        <taxon>Mucoromycota</taxon>
        <taxon>Glomeromycotina</taxon>
        <taxon>Glomeromycetes</taxon>
        <taxon>Diversisporales</taxon>
        <taxon>Gigasporaceae</taxon>
        <taxon>Gigaspora</taxon>
    </lineage>
</organism>
<name>A0A397VQK0_9GLOM</name>
<proteinExistence type="predicted"/>
<gene>
    <name evidence="1" type="ORF">C2G38_2170965</name>
</gene>
<keyword evidence="2" id="KW-1185">Reference proteome</keyword>
<dbReference type="OrthoDB" id="27073at2759"/>
<reference evidence="1 2" key="1">
    <citation type="submission" date="2018-06" db="EMBL/GenBank/DDBJ databases">
        <title>Comparative genomics reveals the genomic features of Rhizophagus irregularis, R. cerebriforme, R. diaphanum and Gigaspora rosea, and their symbiotic lifestyle signature.</title>
        <authorList>
            <person name="Morin E."/>
            <person name="San Clemente H."/>
            <person name="Chen E.C.H."/>
            <person name="De La Providencia I."/>
            <person name="Hainaut M."/>
            <person name="Kuo A."/>
            <person name="Kohler A."/>
            <person name="Murat C."/>
            <person name="Tang N."/>
            <person name="Roy S."/>
            <person name="Loubradou J."/>
            <person name="Henrissat B."/>
            <person name="Grigoriev I.V."/>
            <person name="Corradi N."/>
            <person name="Roux C."/>
            <person name="Martin F.M."/>
        </authorList>
    </citation>
    <scope>NUCLEOTIDE SEQUENCE [LARGE SCALE GENOMIC DNA]</scope>
    <source>
        <strain evidence="1 2">DAOM 194757</strain>
    </source>
</reference>
<protein>
    <submittedName>
        <fullName evidence="1">Uncharacterized protein</fullName>
    </submittedName>
</protein>
<dbReference type="STRING" id="44941.A0A397VQK0"/>
<dbReference type="Gene3D" id="1.10.10.10">
    <property type="entry name" value="Winged helix-like DNA-binding domain superfamily/Winged helix DNA-binding domain"/>
    <property type="match status" value="1"/>
</dbReference>
<sequence length="137" mass="16384">MFTASRDDNCFISSLYRVPREIINRNHITKSPELLAWLCDSLLRKYSKSPEKSDFENIVKGVVTKVCIRLNVPIKSEQHGKQNEDEIQTTNDRLFEIRTDVIYNIIKRKKNMKYRDLINEMIYQVCNRFKLHRKTFV</sequence>
<dbReference type="AlphaFoldDB" id="A0A397VQK0"/>
<accession>A0A397VQK0</accession>
<evidence type="ECO:0000313" key="2">
    <source>
        <dbReference type="Proteomes" id="UP000266673"/>
    </source>
</evidence>
<comment type="caution">
    <text evidence="1">The sequence shown here is derived from an EMBL/GenBank/DDBJ whole genome shotgun (WGS) entry which is preliminary data.</text>
</comment>
<dbReference type="InterPro" id="IPR036388">
    <property type="entry name" value="WH-like_DNA-bd_sf"/>
</dbReference>